<comment type="caution">
    <text evidence="3">The sequence shown here is derived from an EMBL/GenBank/DDBJ whole genome shotgun (WGS) entry which is preliminary data.</text>
</comment>
<reference evidence="4 5" key="1">
    <citation type="submission" date="2019-12" db="EMBL/GenBank/DDBJ databases">
        <title>Enteriobacteria Tanzani isolates_10432.</title>
        <authorList>
            <person name="Subbiah M."/>
            <person name="Call D."/>
        </authorList>
    </citation>
    <scope>NUCLEOTIDE SEQUENCE [LARGE SCALE GENOMIC DNA]</scope>
    <source>
        <strain evidence="3 4">10432wG7</strain>
        <strain evidence="2 5">10432wG8</strain>
    </source>
</reference>
<name>A0A6D0DNM9_ECOLX</name>
<feature type="chain" id="PRO_5044103286" evidence="1">
    <location>
        <begin position="21"/>
        <end position="135"/>
    </location>
</feature>
<dbReference type="InterPro" id="IPR018696">
    <property type="entry name" value="DUF2195"/>
</dbReference>
<dbReference type="Proteomes" id="UP000430081">
    <property type="component" value="Unassembled WGS sequence"/>
</dbReference>
<gene>
    <name evidence="3" type="ORF">GQM13_24940</name>
    <name evidence="2" type="ORF">GQM21_26590</name>
</gene>
<protein>
    <submittedName>
        <fullName evidence="3">DUF2195 family protein</fullName>
    </submittedName>
</protein>
<dbReference type="Pfam" id="PF09961">
    <property type="entry name" value="DUF2195"/>
    <property type="match status" value="1"/>
</dbReference>
<dbReference type="RefSeq" id="WP_089575509.1">
    <property type="nucleotide sequence ID" value="NZ_JANFDX010000021.1"/>
</dbReference>
<dbReference type="AlphaFoldDB" id="A0A6D0DNM9"/>
<proteinExistence type="predicted"/>
<evidence type="ECO:0000313" key="2">
    <source>
        <dbReference type="EMBL" id="MWL00665.1"/>
    </source>
</evidence>
<evidence type="ECO:0000256" key="1">
    <source>
        <dbReference type="SAM" id="SignalP"/>
    </source>
</evidence>
<sequence length="135" mass="14989">MQKKTLALLLILVCTKVVQAADIPDVEINNLLSDCMDIRPVQQTNMDNLIILKTDITLKKSSGECGCLSAWLGYTGLLAQDIQDYGAGKAHFLQQGNFSLTKTPKNQSFNFVLSTDSRYVRDRKLALRVNCTPPL</sequence>
<keyword evidence="1" id="KW-0732">Signal</keyword>
<dbReference type="Proteomes" id="UP000462271">
    <property type="component" value="Unassembled WGS sequence"/>
</dbReference>
<evidence type="ECO:0000313" key="3">
    <source>
        <dbReference type="EMBL" id="MWL06645.1"/>
    </source>
</evidence>
<organism evidence="3 4">
    <name type="scientific">Escherichia coli</name>
    <dbReference type="NCBI Taxonomy" id="562"/>
    <lineage>
        <taxon>Bacteria</taxon>
        <taxon>Pseudomonadati</taxon>
        <taxon>Pseudomonadota</taxon>
        <taxon>Gammaproteobacteria</taxon>
        <taxon>Enterobacterales</taxon>
        <taxon>Enterobacteriaceae</taxon>
        <taxon>Escherichia</taxon>
    </lineage>
</organism>
<feature type="signal peptide" evidence="1">
    <location>
        <begin position="1"/>
        <end position="20"/>
    </location>
</feature>
<dbReference type="EMBL" id="WTMQ01000018">
    <property type="protein sequence ID" value="MWL06645.1"/>
    <property type="molecule type" value="Genomic_DNA"/>
</dbReference>
<dbReference type="EMBL" id="WTML01000263">
    <property type="protein sequence ID" value="MWL00665.1"/>
    <property type="molecule type" value="Genomic_DNA"/>
</dbReference>
<evidence type="ECO:0000313" key="4">
    <source>
        <dbReference type="Proteomes" id="UP000430081"/>
    </source>
</evidence>
<accession>A0A6D0DNM9</accession>
<evidence type="ECO:0000313" key="5">
    <source>
        <dbReference type="Proteomes" id="UP000462271"/>
    </source>
</evidence>